<feature type="non-terminal residue" evidence="2">
    <location>
        <position position="1"/>
    </location>
</feature>
<dbReference type="AlphaFoldDB" id="A0A6G4PLD2"/>
<name>A0A6G4PLD2_ECOLX</name>
<evidence type="ECO:0000313" key="1">
    <source>
        <dbReference type="EMBL" id="NGI79508.1"/>
    </source>
</evidence>
<accession>A0A6G4PLD2</accession>
<protein>
    <submittedName>
        <fullName evidence="2">IS110 family transposase</fullName>
    </submittedName>
</protein>
<sequence>KVILGAMMRKLAQVAYGVLKSGVPFDASRHNPVAA</sequence>
<proteinExistence type="predicted"/>
<comment type="caution">
    <text evidence="2">The sequence shown here is derived from an EMBL/GenBank/DDBJ whole genome shotgun (WGS) entry which is preliminary data.</text>
</comment>
<evidence type="ECO:0000313" key="2">
    <source>
        <dbReference type="EMBL" id="NGI82243.1"/>
    </source>
</evidence>
<dbReference type="EMBL" id="JAAKCF010000132">
    <property type="protein sequence ID" value="NGI82243.1"/>
    <property type="molecule type" value="Genomic_DNA"/>
</dbReference>
<gene>
    <name evidence="1" type="ORF">G5665_09950</name>
    <name evidence="2" type="ORF">G5665_24550</name>
</gene>
<reference evidence="2" key="1">
    <citation type="submission" date="2020-02" db="EMBL/GenBank/DDBJ databases">
        <title>Complete sequences of Escherichia coli O157 and non-O157 isolates from feces of Canadian feedlot cattle.</title>
        <authorList>
            <person name="Castro V.S."/>
            <person name="Figueiredo E.S."/>
            <person name="Mcallister T."/>
            <person name="King R."/>
            <person name="Reuter T."/>
            <person name="Polo R.O."/>
            <person name="Conte-Junior C.A."/>
            <person name="Stanford K."/>
        </authorList>
    </citation>
    <scope>NUCLEOTIDE SEQUENCE</scope>
    <source>
        <strain evidence="2">CAP26</strain>
    </source>
</reference>
<dbReference type="EMBL" id="JAAKCF010000010">
    <property type="protein sequence ID" value="NGI79508.1"/>
    <property type="molecule type" value="Genomic_DNA"/>
</dbReference>
<organism evidence="2">
    <name type="scientific">Escherichia coli</name>
    <dbReference type="NCBI Taxonomy" id="562"/>
    <lineage>
        <taxon>Bacteria</taxon>
        <taxon>Pseudomonadati</taxon>
        <taxon>Pseudomonadota</taxon>
        <taxon>Gammaproteobacteria</taxon>
        <taxon>Enterobacterales</taxon>
        <taxon>Enterobacteriaceae</taxon>
        <taxon>Escherichia</taxon>
    </lineage>
</organism>